<dbReference type="EMBL" id="JBHUCX010000013">
    <property type="protein sequence ID" value="MFD1673884.1"/>
    <property type="molecule type" value="Genomic_DNA"/>
</dbReference>
<organism evidence="1 2">
    <name type="scientific">Alicyclobacillus fodiniaquatilis</name>
    <dbReference type="NCBI Taxonomy" id="1661150"/>
    <lineage>
        <taxon>Bacteria</taxon>
        <taxon>Bacillati</taxon>
        <taxon>Bacillota</taxon>
        <taxon>Bacilli</taxon>
        <taxon>Bacillales</taxon>
        <taxon>Alicyclobacillaceae</taxon>
        <taxon>Alicyclobacillus</taxon>
    </lineage>
</organism>
<protein>
    <submittedName>
        <fullName evidence="1">MBL fold metallo-hydrolase</fullName>
    </submittedName>
</protein>
<accession>A0ABW4JDV1</accession>
<dbReference type="RefSeq" id="WP_377941461.1">
    <property type="nucleotide sequence ID" value="NZ_JBHUCX010000013.1"/>
</dbReference>
<evidence type="ECO:0000313" key="1">
    <source>
        <dbReference type="EMBL" id="MFD1673884.1"/>
    </source>
</evidence>
<proteinExistence type="predicted"/>
<dbReference type="Gene3D" id="3.60.15.10">
    <property type="entry name" value="Ribonuclease Z/Hydroxyacylglutathione hydrolase-like"/>
    <property type="match status" value="1"/>
</dbReference>
<gene>
    <name evidence="1" type="ORF">ACFSB2_04065</name>
</gene>
<evidence type="ECO:0000313" key="2">
    <source>
        <dbReference type="Proteomes" id="UP001597079"/>
    </source>
</evidence>
<dbReference type="Pfam" id="PF13483">
    <property type="entry name" value="Lactamase_B_3"/>
    <property type="match status" value="1"/>
</dbReference>
<reference evidence="2" key="1">
    <citation type="journal article" date="2019" name="Int. J. Syst. Evol. Microbiol.">
        <title>The Global Catalogue of Microorganisms (GCM) 10K type strain sequencing project: providing services to taxonomists for standard genome sequencing and annotation.</title>
        <authorList>
            <consortium name="The Broad Institute Genomics Platform"/>
            <consortium name="The Broad Institute Genome Sequencing Center for Infectious Disease"/>
            <person name="Wu L."/>
            <person name="Ma J."/>
        </authorList>
    </citation>
    <scope>NUCLEOTIDE SEQUENCE [LARGE SCALE GENOMIC DNA]</scope>
    <source>
        <strain evidence="2">CGMCC 1.12286</strain>
    </source>
</reference>
<dbReference type="SUPFAM" id="SSF56281">
    <property type="entry name" value="Metallo-hydrolase/oxidoreductase"/>
    <property type="match status" value="1"/>
</dbReference>
<dbReference type="PANTHER" id="PTHR42967:SF1">
    <property type="entry name" value="MBL FOLD METALLO-HYDROLASE"/>
    <property type="match status" value="1"/>
</dbReference>
<keyword evidence="2" id="KW-1185">Reference proteome</keyword>
<dbReference type="InterPro" id="IPR036866">
    <property type="entry name" value="RibonucZ/Hydroxyglut_hydro"/>
</dbReference>
<comment type="caution">
    <text evidence="1">The sequence shown here is derived from an EMBL/GenBank/DDBJ whole genome shotgun (WGS) entry which is preliminary data.</text>
</comment>
<dbReference type="PANTHER" id="PTHR42967">
    <property type="entry name" value="METAL DEPENDENT HYDROLASE"/>
    <property type="match status" value="1"/>
</dbReference>
<dbReference type="Proteomes" id="UP001597079">
    <property type="component" value="Unassembled WGS sequence"/>
</dbReference>
<sequence length="219" mass="24643">MTWLCKSNGSVNRHFWTSETGTRILIDPYDKLLGYKMPKPIAADIVAVTHNHGDHNKIHVASGNYLLVNEPKEYSHDDVFIKGFKTYHDKVNGKKRGNNIVFRFVVDGLTIVHCGDLGHLLTADQIRDIGKVDILMIPVGGKMTLSGVDAAQVMNQLHPTVTIPMHYRTKALSFLGMLMFEKVDRFIEASGERSSEMRVLDVNKNNLSQYSGIVTLQYQ</sequence>
<name>A0ABW4JDV1_9BACL</name>